<sequence>MAEKSVDLPQECWELIFNSLDHHRYFESLSLVSIRFLSITDQLPRTFTISSQVIPFLPCLLSRFRNLKEIEIREFEGDLNSLLYQISKSGLDLETLSFSKQNLFPLMGVRELGLRMRNLRKLNCSKVVSLQDSDLFVIGNSFPLLEDLDISFPQYYSRFNPNGSLALASFSGVVTDEGIFDLAMKLNRLCKINLSGNHFITDKSLQSLSSNCALLREVVIHDCDFLTQNGISFIMRNCDNLCSISLDSLGIPYIDSFFQESFSYAKTLCELHLQIPNLTAIFQNSFDPFLSNSRTVANFK</sequence>
<dbReference type="InterPro" id="IPR006553">
    <property type="entry name" value="Leu-rich_rpt_Cys-con_subtyp"/>
</dbReference>
<dbReference type="PANTHER" id="PTHR13318:SF106">
    <property type="entry name" value="F-BOX_LRR-REPEAT PROTEIN 2"/>
    <property type="match status" value="1"/>
</dbReference>
<name>A0A067L0Q5_JATCU</name>
<dbReference type="GO" id="GO:0031146">
    <property type="term" value="P:SCF-dependent proteasomal ubiquitin-dependent protein catabolic process"/>
    <property type="evidence" value="ECO:0007669"/>
    <property type="project" value="TreeGrafter"/>
</dbReference>
<dbReference type="AlphaFoldDB" id="A0A067L0Q5"/>
<dbReference type="SMART" id="SM00367">
    <property type="entry name" value="LRR_CC"/>
    <property type="match status" value="3"/>
</dbReference>
<gene>
    <name evidence="1" type="ORF">JCGZ_27030</name>
</gene>
<reference evidence="1 2" key="1">
    <citation type="journal article" date="2014" name="PLoS ONE">
        <title>Global Analysis of Gene Expression Profiles in Physic Nut (Jatropha curcas L.) Seedlings Exposed to Salt Stress.</title>
        <authorList>
            <person name="Zhang L."/>
            <person name="Zhang C."/>
            <person name="Wu P."/>
            <person name="Chen Y."/>
            <person name="Li M."/>
            <person name="Jiang H."/>
            <person name="Wu G."/>
        </authorList>
    </citation>
    <scope>NUCLEOTIDE SEQUENCE [LARGE SCALE GENOMIC DNA]</scope>
    <source>
        <strain evidence="2">cv. GZQX0401</strain>
        <tissue evidence="1">Young leaves</tissue>
    </source>
</reference>
<evidence type="ECO:0008006" key="3">
    <source>
        <dbReference type="Google" id="ProtNLM"/>
    </source>
</evidence>
<dbReference type="Proteomes" id="UP000027138">
    <property type="component" value="Unassembled WGS sequence"/>
</dbReference>
<dbReference type="STRING" id="180498.A0A067L0Q5"/>
<organism evidence="1 2">
    <name type="scientific">Jatropha curcas</name>
    <name type="common">Barbados nut</name>
    <dbReference type="NCBI Taxonomy" id="180498"/>
    <lineage>
        <taxon>Eukaryota</taxon>
        <taxon>Viridiplantae</taxon>
        <taxon>Streptophyta</taxon>
        <taxon>Embryophyta</taxon>
        <taxon>Tracheophyta</taxon>
        <taxon>Spermatophyta</taxon>
        <taxon>Magnoliopsida</taxon>
        <taxon>eudicotyledons</taxon>
        <taxon>Gunneridae</taxon>
        <taxon>Pentapetalae</taxon>
        <taxon>rosids</taxon>
        <taxon>fabids</taxon>
        <taxon>Malpighiales</taxon>
        <taxon>Euphorbiaceae</taxon>
        <taxon>Crotonoideae</taxon>
        <taxon>Jatropheae</taxon>
        <taxon>Jatropha</taxon>
    </lineage>
</organism>
<dbReference type="InterPro" id="IPR032675">
    <property type="entry name" value="LRR_dom_sf"/>
</dbReference>
<dbReference type="SUPFAM" id="SSF52047">
    <property type="entry name" value="RNI-like"/>
    <property type="match status" value="1"/>
</dbReference>
<dbReference type="Gene3D" id="3.80.10.10">
    <property type="entry name" value="Ribonuclease Inhibitor"/>
    <property type="match status" value="1"/>
</dbReference>
<proteinExistence type="predicted"/>
<keyword evidence="2" id="KW-1185">Reference proteome</keyword>
<accession>A0A067L0Q5</accession>
<dbReference type="GO" id="GO:0019005">
    <property type="term" value="C:SCF ubiquitin ligase complex"/>
    <property type="evidence" value="ECO:0007669"/>
    <property type="project" value="TreeGrafter"/>
</dbReference>
<dbReference type="PANTHER" id="PTHR13318">
    <property type="entry name" value="PARTNER OF PAIRED, ISOFORM B-RELATED"/>
    <property type="match status" value="1"/>
</dbReference>
<evidence type="ECO:0000313" key="1">
    <source>
        <dbReference type="EMBL" id="KDP42012.1"/>
    </source>
</evidence>
<dbReference type="EMBL" id="KK914317">
    <property type="protein sequence ID" value="KDP42012.1"/>
    <property type="molecule type" value="Genomic_DNA"/>
</dbReference>
<evidence type="ECO:0000313" key="2">
    <source>
        <dbReference type="Proteomes" id="UP000027138"/>
    </source>
</evidence>
<dbReference type="OrthoDB" id="6066220at2759"/>
<protein>
    <recommendedName>
        <fullName evidence="3">F-box domain-containing protein</fullName>
    </recommendedName>
</protein>